<feature type="region of interest" description="Disordered" evidence="1">
    <location>
        <begin position="355"/>
        <end position="395"/>
    </location>
</feature>
<feature type="compositionally biased region" description="Low complexity" evidence="1">
    <location>
        <begin position="364"/>
        <end position="389"/>
    </location>
</feature>
<keyword evidence="3" id="KW-1185">Reference proteome</keyword>
<name>A0A9P6M8J4_9FUNG</name>
<sequence>MNSRPLSRRTTTEPPPLHTKGSTSSIITGILVNNGKHKDSSYSVDSSTLDYSPTPAEALAIEAAAKQQTLQEQRQQQEQNRKLLKKQQKHQEEAEQQAELLNQKLKKQNQEQEREQHELQKQRLHQEIEQKLQAQMEKEQRWKEQMERETQEKKERELHEEQARNEKEKMARMKKEGREQWIWEEQEREEQRRKQMGSIFVSTPTLALGSFSFNPDASLTTQPPAFSSGSGLLSLGSETPGPFGLDTFSTFSNLSITPGHYTGTFNPFSMDDEPLMRRSAPAQARSFLDDADYNLITGGNRPVGPPIPGKPRQTSRFGFALDNQYDDSLGVEGYSNTQAMQDGFRTLFPNVNAGFISPNGSLNSQQQQQQQPLQHQPLQQLQQHSQQHHITSSPLFSRHDAVSTSGWDINDKQDLQMLQRSMGQLNMDPALTTPSSRMAEYHQQLQIQQQHSQRNGPPGITRSSLTAVKSPPPGLESVVRTDIGNWQRQQQQQQQQQQSSRMNGWSSDNNMHFTNNTGSGVNQENTQEFFGAFLKASATTSQNQPSTFSSGNQAHPGPVAFQDPAIMSVRMSAAGSVRASLVEALQTPSPSGYRTTTSQDSSRTTNNDSVPDRISSAAMKESSEGGQQQGHSLKLNNLYGSAGYDMCDQIQYL</sequence>
<feature type="compositionally biased region" description="Polar residues" evidence="1">
    <location>
        <begin position="541"/>
        <end position="553"/>
    </location>
</feature>
<comment type="caution">
    <text evidence="2">The sequence shown here is derived from an EMBL/GenBank/DDBJ whole genome shotgun (WGS) entry which is preliminary data.</text>
</comment>
<feature type="compositionally biased region" description="Low complexity" evidence="1">
    <location>
        <begin position="443"/>
        <end position="453"/>
    </location>
</feature>
<feature type="compositionally biased region" description="Basic and acidic residues" evidence="1">
    <location>
        <begin position="108"/>
        <end position="172"/>
    </location>
</feature>
<feature type="region of interest" description="Disordered" evidence="1">
    <location>
        <begin position="70"/>
        <end position="172"/>
    </location>
</feature>
<feature type="compositionally biased region" description="Polar residues" evidence="1">
    <location>
        <begin position="502"/>
        <end position="520"/>
    </location>
</feature>
<feature type="compositionally biased region" description="Low complexity" evidence="1">
    <location>
        <begin position="594"/>
        <end position="609"/>
    </location>
</feature>
<feature type="region of interest" description="Disordered" evidence="1">
    <location>
        <begin position="586"/>
        <end position="610"/>
    </location>
</feature>
<evidence type="ECO:0000313" key="2">
    <source>
        <dbReference type="EMBL" id="KAF9979830.1"/>
    </source>
</evidence>
<accession>A0A9P6M8J4</accession>
<dbReference type="AlphaFoldDB" id="A0A9P6M8J4"/>
<dbReference type="EMBL" id="JAAAHW010003962">
    <property type="protein sequence ID" value="KAF9979830.1"/>
    <property type="molecule type" value="Genomic_DNA"/>
</dbReference>
<evidence type="ECO:0000256" key="1">
    <source>
        <dbReference type="SAM" id="MobiDB-lite"/>
    </source>
</evidence>
<feature type="region of interest" description="Disordered" evidence="1">
    <location>
        <begin position="541"/>
        <end position="560"/>
    </location>
</feature>
<feature type="region of interest" description="Disordered" evidence="1">
    <location>
        <begin position="1"/>
        <end position="28"/>
    </location>
</feature>
<organism evidence="2 3">
    <name type="scientific">Modicella reniformis</name>
    <dbReference type="NCBI Taxonomy" id="1440133"/>
    <lineage>
        <taxon>Eukaryota</taxon>
        <taxon>Fungi</taxon>
        <taxon>Fungi incertae sedis</taxon>
        <taxon>Mucoromycota</taxon>
        <taxon>Mortierellomycotina</taxon>
        <taxon>Mortierellomycetes</taxon>
        <taxon>Mortierellales</taxon>
        <taxon>Mortierellaceae</taxon>
        <taxon>Modicella</taxon>
    </lineage>
</organism>
<dbReference type="Proteomes" id="UP000749646">
    <property type="component" value="Unassembled WGS sequence"/>
</dbReference>
<evidence type="ECO:0000313" key="3">
    <source>
        <dbReference type="Proteomes" id="UP000749646"/>
    </source>
</evidence>
<protein>
    <submittedName>
        <fullName evidence="2">Uncharacterized protein</fullName>
    </submittedName>
</protein>
<feature type="compositionally biased region" description="Low complexity" evidence="1">
    <location>
        <begin position="487"/>
        <end position="501"/>
    </location>
</feature>
<proteinExistence type="predicted"/>
<feature type="region of interest" description="Disordered" evidence="1">
    <location>
        <begin position="426"/>
        <end position="520"/>
    </location>
</feature>
<dbReference type="OrthoDB" id="1923159at2759"/>
<gene>
    <name evidence="2" type="ORF">BGZ65_005943</name>
</gene>
<reference evidence="2" key="1">
    <citation type="journal article" date="2020" name="Fungal Divers.">
        <title>Resolving the Mortierellaceae phylogeny through synthesis of multi-gene phylogenetics and phylogenomics.</title>
        <authorList>
            <person name="Vandepol N."/>
            <person name="Liber J."/>
            <person name="Desiro A."/>
            <person name="Na H."/>
            <person name="Kennedy M."/>
            <person name="Barry K."/>
            <person name="Grigoriev I.V."/>
            <person name="Miller A.N."/>
            <person name="O'Donnell K."/>
            <person name="Stajich J.E."/>
            <person name="Bonito G."/>
        </authorList>
    </citation>
    <scope>NUCLEOTIDE SEQUENCE</scope>
    <source>
        <strain evidence="2">MES-2147</strain>
    </source>
</reference>